<dbReference type="OrthoDB" id="9182025at2"/>
<dbReference type="EMBL" id="BJNV01000106">
    <property type="protein sequence ID" value="GEC97639.1"/>
    <property type="molecule type" value="Genomic_DNA"/>
</dbReference>
<dbReference type="AlphaFoldDB" id="A0A4Y4D115"/>
<feature type="region of interest" description="Disordered" evidence="1">
    <location>
        <begin position="74"/>
        <end position="97"/>
    </location>
</feature>
<comment type="caution">
    <text evidence="2">The sequence shown here is derived from an EMBL/GenBank/DDBJ whole genome shotgun (WGS) entry which is preliminary data.</text>
</comment>
<dbReference type="RefSeq" id="WP_141354941.1">
    <property type="nucleotide sequence ID" value="NZ_BJNV01000106.1"/>
</dbReference>
<evidence type="ECO:0000256" key="1">
    <source>
        <dbReference type="SAM" id="MobiDB-lite"/>
    </source>
</evidence>
<evidence type="ECO:0000313" key="2">
    <source>
        <dbReference type="EMBL" id="GEC97639.1"/>
    </source>
</evidence>
<evidence type="ECO:0000313" key="3">
    <source>
        <dbReference type="Proteomes" id="UP000318422"/>
    </source>
</evidence>
<protein>
    <submittedName>
        <fullName evidence="2">Uncharacterized protein</fullName>
    </submittedName>
</protein>
<accession>A0A4Y4D115</accession>
<sequence>MIDWASLVADCAAEQAENPDFGPVFPQKVGTDSGEVGTKTTSQAIEKKHVFESVPTVPSVPTVFERTRVSEDEKNNLLSFPEPGGGGVQRQSAPHKTTLETSCRTCAHFRRPGLSDGYCCERDDLPPAYTPGHPLRKLPDDGGASCTAWRLHPYM</sequence>
<keyword evidence="3" id="KW-1185">Reference proteome</keyword>
<reference evidence="2 3" key="1">
    <citation type="submission" date="2019-06" db="EMBL/GenBank/DDBJ databases">
        <title>Whole genome shotgun sequence of Zoogloea ramigera NBRC 15342.</title>
        <authorList>
            <person name="Hosoyama A."/>
            <person name="Uohara A."/>
            <person name="Ohji S."/>
            <person name="Ichikawa N."/>
        </authorList>
    </citation>
    <scope>NUCLEOTIDE SEQUENCE [LARGE SCALE GENOMIC DNA]</scope>
    <source>
        <strain evidence="2 3">NBRC 15342</strain>
    </source>
</reference>
<organism evidence="2 3">
    <name type="scientific">Zoogloea ramigera</name>
    <dbReference type="NCBI Taxonomy" id="350"/>
    <lineage>
        <taxon>Bacteria</taxon>
        <taxon>Pseudomonadati</taxon>
        <taxon>Pseudomonadota</taxon>
        <taxon>Betaproteobacteria</taxon>
        <taxon>Rhodocyclales</taxon>
        <taxon>Zoogloeaceae</taxon>
        <taxon>Zoogloea</taxon>
    </lineage>
</organism>
<proteinExistence type="predicted"/>
<gene>
    <name evidence="2" type="ORF">ZRA01_37120</name>
</gene>
<name>A0A4Y4D115_ZOORA</name>
<dbReference type="Proteomes" id="UP000318422">
    <property type="component" value="Unassembled WGS sequence"/>
</dbReference>